<evidence type="ECO:0000313" key="4">
    <source>
        <dbReference type="EMBL" id="EEH58844.1"/>
    </source>
</evidence>
<dbReference type="PANTHER" id="PTHR13018">
    <property type="entry name" value="PROBABLE MEMBRANE PROTEIN DUF221-RELATED"/>
    <property type="match status" value="1"/>
</dbReference>
<dbReference type="PANTHER" id="PTHR13018:SF83">
    <property type="entry name" value="RRM DOMAIN-CONTAINING PROTEIN"/>
    <property type="match status" value="1"/>
</dbReference>
<feature type="transmembrane region" description="Helical" evidence="2">
    <location>
        <begin position="223"/>
        <end position="242"/>
    </location>
</feature>
<feature type="transmembrane region" description="Helical" evidence="2">
    <location>
        <begin position="460"/>
        <end position="480"/>
    </location>
</feature>
<feature type="domain" description="CSC1/OSCA1-like cytosolic" evidence="3">
    <location>
        <begin position="262"/>
        <end position="446"/>
    </location>
</feature>
<dbReference type="Gene3D" id="3.30.70.330">
    <property type="match status" value="1"/>
</dbReference>
<feature type="compositionally biased region" description="Low complexity" evidence="1">
    <location>
        <begin position="922"/>
        <end position="936"/>
    </location>
</feature>
<dbReference type="Proteomes" id="UP000001876">
    <property type="component" value="Unassembled WGS sequence"/>
</dbReference>
<evidence type="ECO:0000259" key="3">
    <source>
        <dbReference type="Pfam" id="PF14703"/>
    </source>
</evidence>
<dbReference type="InterPro" id="IPR012677">
    <property type="entry name" value="Nucleotide-bd_a/b_plait_sf"/>
</dbReference>
<feature type="transmembrane region" description="Helical" evidence="2">
    <location>
        <begin position="736"/>
        <end position="752"/>
    </location>
</feature>
<dbReference type="AlphaFoldDB" id="C1MNZ8"/>
<dbReference type="SUPFAM" id="SSF54928">
    <property type="entry name" value="RNA-binding domain, RBD"/>
    <property type="match status" value="1"/>
</dbReference>
<dbReference type="InterPro" id="IPR027815">
    <property type="entry name" value="CSC1/OSCA1-like_cyt"/>
</dbReference>
<dbReference type="InterPro" id="IPR035979">
    <property type="entry name" value="RBD_domain_sf"/>
</dbReference>
<dbReference type="KEGG" id="mpp:MICPUCDRAFT_56090"/>
<organism evidence="5">
    <name type="scientific">Micromonas pusilla (strain CCMP1545)</name>
    <name type="common">Picoplanktonic green alga</name>
    <dbReference type="NCBI Taxonomy" id="564608"/>
    <lineage>
        <taxon>Eukaryota</taxon>
        <taxon>Viridiplantae</taxon>
        <taxon>Chlorophyta</taxon>
        <taxon>Mamiellophyceae</taxon>
        <taxon>Mamiellales</taxon>
        <taxon>Mamiellaceae</taxon>
        <taxon>Micromonas</taxon>
    </lineage>
</organism>
<keyword evidence="2" id="KW-0472">Membrane</keyword>
<accession>C1MNZ8</accession>
<sequence>MAPLSPSAEKAKLSRILNPVTYRKDDDGKEVVSIELARNRAKRLRLYQFDADERGVYIPSSKRPFSLLAPHELLGEQSQGLGLYFDTFAHFAVLMLVLFVVVGCYVMADAREHNAMSTNFNVREITSAGAVTEVACERVQTPSDILKTSHGSRCNDWKLASYYNCPTDCEITVTTAASSSASDLCGTYLPCTLSGLSAEQAGRCCAETLQSSLRLDSNATPTAVYAMQIVTTFIMIVWQSFFHHRQLVKARKVNKRALTVGDYAVYVRGLGRNTYTREQVAAFFAHYGEVASVSMTTTLGKVLHSEMVLAKQQRHLREIEEWKASRMSAKWSHFYDIRLMMFKLTQLGRVDPMREEGVARLREKIEAREAAVFEELEDPEAFANLGEAFVTFNYEEHANNCLDDHHTEEFYELASNCFARRERPTFEGKKIGVYPPPEPSDVYWENFAGMRGGERNERALYGNATILLSLGVASLIQWIMETLRQNYRVVAYDRYTIDRLANGGDTDWTLQIRLRVLSALASLVIILMNLLLTLIVKGIAKFRRFHTRTDRECYLMSRLTVIHMVNCLVIPILNSSCPRTDDRHGRCLWYAPGGLVEGAFWLQFFNAFVPDLIYAMDIGGLVKKQMAKLARTQATLDELIVPRSFSFGEKYAALCKTIALALFYGPVLPLSYVLAVSGLFVSYWADKYWVLRDHKRPAKLRNETTTQLVRILAAINLAQVLLMGLGWYYHGDDDNLWIYAVTMWAAFQIFPIKRLLGIRRDETLEDGGTDHTSYWFNMGRRDAHGKEMSDSGTMRAPEHVHDEADEEDEAQLVKAPSLKKKWESLSLDVELRLLGVSKNELDRGRLKMYWPYVPVNASKATVDRLVDKYHLFDEIYPANPELMVNQKLDTGGPEWTAPPAVQLQLKRSSKILRNTPSRIKRAAAASSTPTASSPRA</sequence>
<evidence type="ECO:0000256" key="1">
    <source>
        <dbReference type="SAM" id="MobiDB-lite"/>
    </source>
</evidence>
<dbReference type="GO" id="GO:0003676">
    <property type="term" value="F:nucleic acid binding"/>
    <property type="evidence" value="ECO:0007669"/>
    <property type="project" value="InterPro"/>
</dbReference>
<feature type="transmembrane region" description="Helical" evidence="2">
    <location>
        <begin position="711"/>
        <end position="730"/>
    </location>
</feature>
<evidence type="ECO:0000256" key="2">
    <source>
        <dbReference type="SAM" id="Phobius"/>
    </source>
</evidence>
<protein>
    <submittedName>
        <fullName evidence="4">Predicted protein</fullName>
    </submittedName>
</protein>
<dbReference type="GO" id="GO:0005886">
    <property type="term" value="C:plasma membrane"/>
    <property type="evidence" value="ECO:0007669"/>
    <property type="project" value="TreeGrafter"/>
</dbReference>
<reference evidence="4 5" key="1">
    <citation type="journal article" date="2009" name="Science">
        <title>Green evolution and dynamic adaptations revealed by genomes of the marine picoeukaryotes Micromonas.</title>
        <authorList>
            <person name="Worden A.Z."/>
            <person name="Lee J.H."/>
            <person name="Mock T."/>
            <person name="Rouze P."/>
            <person name="Simmons M.P."/>
            <person name="Aerts A.L."/>
            <person name="Allen A.E."/>
            <person name="Cuvelier M.L."/>
            <person name="Derelle E."/>
            <person name="Everett M.V."/>
            <person name="Foulon E."/>
            <person name="Grimwood J."/>
            <person name="Gundlach H."/>
            <person name="Henrissat B."/>
            <person name="Napoli C."/>
            <person name="McDonald S.M."/>
            <person name="Parker M.S."/>
            <person name="Rombauts S."/>
            <person name="Salamov A."/>
            <person name="Von Dassow P."/>
            <person name="Badger J.H."/>
            <person name="Coutinho P.M."/>
            <person name="Demir E."/>
            <person name="Dubchak I."/>
            <person name="Gentemann C."/>
            <person name="Eikrem W."/>
            <person name="Gready J.E."/>
            <person name="John U."/>
            <person name="Lanier W."/>
            <person name="Lindquist E.A."/>
            <person name="Lucas S."/>
            <person name="Mayer K.F."/>
            <person name="Moreau H."/>
            <person name="Not F."/>
            <person name="Otillar R."/>
            <person name="Panaud O."/>
            <person name="Pangilinan J."/>
            <person name="Paulsen I."/>
            <person name="Piegu B."/>
            <person name="Poliakov A."/>
            <person name="Robbens S."/>
            <person name="Schmutz J."/>
            <person name="Toulza E."/>
            <person name="Wyss T."/>
            <person name="Zelensky A."/>
            <person name="Zhou K."/>
            <person name="Armbrust E.V."/>
            <person name="Bhattacharya D."/>
            <person name="Goodenough U.W."/>
            <person name="Van de Peer Y."/>
            <person name="Grigoriev I.V."/>
        </authorList>
    </citation>
    <scope>NUCLEOTIDE SEQUENCE [LARGE SCALE GENOMIC DNA]</scope>
    <source>
        <strain evidence="4 5">CCMP1545</strain>
    </source>
</reference>
<evidence type="ECO:0000313" key="5">
    <source>
        <dbReference type="Proteomes" id="UP000001876"/>
    </source>
</evidence>
<feature type="transmembrane region" description="Helical" evidence="2">
    <location>
        <begin position="555"/>
        <end position="573"/>
    </location>
</feature>
<keyword evidence="2" id="KW-1133">Transmembrane helix</keyword>
<dbReference type="Pfam" id="PF14703">
    <property type="entry name" value="PHM7_cyt"/>
    <property type="match status" value="1"/>
</dbReference>
<dbReference type="eggNOG" id="ENOG502SEJF">
    <property type="taxonomic scope" value="Eukaryota"/>
</dbReference>
<dbReference type="RefSeq" id="XP_003057199.1">
    <property type="nucleotide sequence ID" value="XM_003057153.1"/>
</dbReference>
<proteinExistence type="predicted"/>
<feature type="transmembrane region" description="Helical" evidence="2">
    <location>
        <begin position="670"/>
        <end position="690"/>
    </location>
</feature>
<keyword evidence="2" id="KW-0812">Transmembrane</keyword>
<keyword evidence="5" id="KW-1185">Reference proteome</keyword>
<gene>
    <name evidence="4" type="ORF">MICPUCDRAFT_56090</name>
</gene>
<dbReference type="GeneID" id="9682081"/>
<dbReference type="GO" id="GO:0005227">
    <property type="term" value="F:calcium-activated cation channel activity"/>
    <property type="evidence" value="ECO:0007669"/>
    <property type="project" value="InterPro"/>
</dbReference>
<feature type="transmembrane region" description="Helical" evidence="2">
    <location>
        <begin position="88"/>
        <end position="108"/>
    </location>
</feature>
<dbReference type="OrthoDB" id="197892at2759"/>
<dbReference type="OMA" id="THYPCTL"/>
<dbReference type="EMBL" id="GG663737">
    <property type="protein sequence ID" value="EEH58844.1"/>
    <property type="molecule type" value="Genomic_DNA"/>
</dbReference>
<feature type="transmembrane region" description="Helical" evidence="2">
    <location>
        <begin position="516"/>
        <end position="535"/>
    </location>
</feature>
<dbReference type="InterPro" id="IPR045122">
    <property type="entry name" value="Csc1-like"/>
</dbReference>
<feature type="region of interest" description="Disordered" evidence="1">
    <location>
        <begin position="916"/>
        <end position="936"/>
    </location>
</feature>
<name>C1MNZ8_MICPC</name>